<feature type="transmembrane region" description="Helical" evidence="8">
    <location>
        <begin position="155"/>
        <end position="177"/>
    </location>
</feature>
<dbReference type="PANTHER" id="PTHR43495">
    <property type="entry name" value="GABA PERMEASE"/>
    <property type="match status" value="1"/>
</dbReference>
<feature type="transmembrane region" description="Helical" evidence="8">
    <location>
        <begin position="197"/>
        <end position="219"/>
    </location>
</feature>
<feature type="transmembrane region" description="Helical" evidence="8">
    <location>
        <begin position="279"/>
        <end position="299"/>
    </location>
</feature>
<feature type="transmembrane region" description="Helical" evidence="8">
    <location>
        <begin position="125"/>
        <end position="143"/>
    </location>
</feature>
<keyword evidence="5" id="KW-0029">Amino-acid transport</keyword>
<feature type="transmembrane region" description="Helical" evidence="8">
    <location>
        <begin position="357"/>
        <end position="378"/>
    </location>
</feature>
<organism evidence="10 11">
    <name type="scientific">Pectobacterium aroidearum</name>
    <dbReference type="NCBI Taxonomy" id="1201031"/>
    <lineage>
        <taxon>Bacteria</taxon>
        <taxon>Pseudomonadati</taxon>
        <taxon>Pseudomonadota</taxon>
        <taxon>Gammaproteobacteria</taxon>
        <taxon>Enterobacterales</taxon>
        <taxon>Pectobacteriaceae</taxon>
        <taxon>Pectobacterium</taxon>
    </lineage>
</organism>
<feature type="transmembrane region" description="Helical" evidence="8">
    <location>
        <begin position="20"/>
        <end position="40"/>
    </location>
</feature>
<feature type="transmembrane region" description="Helical" evidence="8">
    <location>
        <begin position="240"/>
        <end position="259"/>
    </location>
</feature>
<keyword evidence="3" id="KW-1003">Cell membrane</keyword>
<feature type="transmembrane region" description="Helical" evidence="8">
    <location>
        <begin position="83"/>
        <end position="105"/>
    </location>
</feature>
<evidence type="ECO:0000256" key="3">
    <source>
        <dbReference type="ARBA" id="ARBA00022475"/>
    </source>
</evidence>
<evidence type="ECO:0000256" key="1">
    <source>
        <dbReference type="ARBA" id="ARBA00004429"/>
    </source>
</evidence>
<keyword evidence="7 8" id="KW-0472">Membrane</keyword>
<sequence>MEQPSSKLKRGLSTRHIRFIALGSAIGTGLFYGSASAIQMAGPSVLLAYLIGGVVAYIIMRALGEMSVHNPQSSSFSRYAQDYLGPLAGYITGWTYCFEMLIVAIADVTAFGIYMGVWFPAVPHWVWVLSVVLIIGAINLMNVKAFGELEFWLSFFKVATIIIMIVAGIGIIVWGIGNGGEPTGIHNLWSNGGFFSNGVMGMILSLQLVMFAYGGVEIIGITAGEAKDPQKSIPRAINSVPWRILVFYVGTLFVIMSIYPWNQVGTNGSPFVLTFQHMGITAAAGILNFVVITASLSAINSDVFGVGRMLHGMAEQGHAPKVFSRISKRGIPWVTVVVMMMALLVAVYLNYIMPGKVFLVIASLATFATVWVWIMILFSQIAFRRRLSPDEVKALAFPLRGGIATSVFGIIFLFFIIGLIGYFPDTRVSLYVGIIWILLLLVGYVWKKKRQNAVVAQN</sequence>
<dbReference type="RefSeq" id="WP_012773697.1">
    <property type="nucleotide sequence ID" value="NZ_CP065044.1"/>
</dbReference>
<dbReference type="AlphaFoldDB" id="A0AAW3SVK2"/>
<dbReference type="GO" id="GO:0006865">
    <property type="term" value="P:amino acid transport"/>
    <property type="evidence" value="ECO:0007669"/>
    <property type="project" value="UniProtKB-KW"/>
</dbReference>
<dbReference type="NCBIfam" id="NF007876">
    <property type="entry name" value="PRK10580.1"/>
    <property type="match status" value="1"/>
</dbReference>
<dbReference type="PIRSF" id="PIRSF006060">
    <property type="entry name" value="AA_transporter"/>
    <property type="match status" value="1"/>
</dbReference>
<gene>
    <name evidence="10" type="primary">proY</name>
    <name evidence="10" type="ORF">H2Y57_12925</name>
</gene>
<comment type="caution">
    <text evidence="10">The sequence shown here is derived from an EMBL/GenBank/DDBJ whole genome shotgun (WGS) entry which is preliminary data.</text>
</comment>
<dbReference type="InterPro" id="IPR004840">
    <property type="entry name" value="Amino_acid_permease_CS"/>
</dbReference>
<name>A0AAW3SVK2_9GAMM</name>
<dbReference type="InterPro" id="IPR004841">
    <property type="entry name" value="AA-permease/SLC12A_dom"/>
</dbReference>
<evidence type="ECO:0000256" key="2">
    <source>
        <dbReference type="ARBA" id="ARBA00022448"/>
    </source>
</evidence>
<dbReference type="GeneID" id="67795210"/>
<feature type="transmembrane region" description="Helical" evidence="8">
    <location>
        <begin position="331"/>
        <end position="351"/>
    </location>
</feature>
<evidence type="ECO:0000256" key="4">
    <source>
        <dbReference type="ARBA" id="ARBA00022692"/>
    </source>
</evidence>
<reference evidence="10 11" key="1">
    <citation type="submission" date="2020-07" db="EMBL/GenBank/DDBJ databases">
        <title>Characterization of Pectobacterium aroidearum strains causing soft rot on Amorphophallus konjac.</title>
        <authorList>
            <person name="Xie H."/>
        </authorList>
    </citation>
    <scope>NUCLEOTIDE SEQUENCE [LARGE SCALE GENOMIC DNA]</scope>
    <source>
        <strain evidence="10 11">MY7</strain>
    </source>
</reference>
<comment type="subcellular location">
    <subcellularLocation>
        <location evidence="1">Cell inner membrane</location>
        <topology evidence="1">Multi-pass membrane protein</topology>
    </subcellularLocation>
</comment>
<evidence type="ECO:0000256" key="5">
    <source>
        <dbReference type="ARBA" id="ARBA00022970"/>
    </source>
</evidence>
<dbReference type="FunFam" id="1.20.1740.10:FF:000001">
    <property type="entry name" value="Amino acid permease"/>
    <property type="match status" value="1"/>
</dbReference>
<accession>A0AAW3SVK2</accession>
<evidence type="ECO:0000259" key="9">
    <source>
        <dbReference type="Pfam" id="PF00324"/>
    </source>
</evidence>
<keyword evidence="4 8" id="KW-0812">Transmembrane</keyword>
<evidence type="ECO:0000313" key="11">
    <source>
        <dbReference type="Proteomes" id="UP000557749"/>
    </source>
</evidence>
<dbReference type="PANTHER" id="PTHR43495:SF6">
    <property type="entry name" value="THREONINE_SERINE TRANSPORTER YBXG-RELATED"/>
    <property type="match status" value="1"/>
</dbReference>
<feature type="transmembrane region" description="Helical" evidence="8">
    <location>
        <begin position="428"/>
        <end position="446"/>
    </location>
</feature>
<evidence type="ECO:0000256" key="6">
    <source>
        <dbReference type="ARBA" id="ARBA00022989"/>
    </source>
</evidence>
<dbReference type="Pfam" id="PF00324">
    <property type="entry name" value="AA_permease"/>
    <property type="match status" value="1"/>
</dbReference>
<dbReference type="GO" id="GO:0005886">
    <property type="term" value="C:plasma membrane"/>
    <property type="evidence" value="ECO:0007669"/>
    <property type="project" value="UniProtKB-SubCell"/>
</dbReference>
<dbReference type="Proteomes" id="UP000557749">
    <property type="component" value="Unassembled WGS sequence"/>
</dbReference>
<dbReference type="PROSITE" id="PS00218">
    <property type="entry name" value="AMINO_ACID_PERMEASE_1"/>
    <property type="match status" value="1"/>
</dbReference>
<feature type="transmembrane region" description="Helical" evidence="8">
    <location>
        <begin position="399"/>
        <end position="422"/>
    </location>
</feature>
<proteinExistence type="predicted"/>
<evidence type="ECO:0000256" key="8">
    <source>
        <dbReference type="SAM" id="Phobius"/>
    </source>
</evidence>
<feature type="domain" description="Amino acid permease/ SLC12A" evidence="9">
    <location>
        <begin position="16"/>
        <end position="453"/>
    </location>
</feature>
<keyword evidence="2" id="KW-0813">Transport</keyword>
<dbReference type="Gene3D" id="1.20.1740.10">
    <property type="entry name" value="Amino acid/polyamine transporter I"/>
    <property type="match status" value="1"/>
</dbReference>
<dbReference type="EMBL" id="JACERJ010000007">
    <property type="protein sequence ID" value="MBA5204580.1"/>
    <property type="molecule type" value="Genomic_DNA"/>
</dbReference>
<feature type="transmembrane region" description="Helical" evidence="8">
    <location>
        <begin position="46"/>
        <end position="63"/>
    </location>
</feature>
<dbReference type="GO" id="GO:0055085">
    <property type="term" value="P:transmembrane transport"/>
    <property type="evidence" value="ECO:0007669"/>
    <property type="project" value="InterPro"/>
</dbReference>
<protein>
    <submittedName>
        <fullName evidence="10">Proline-specific permease ProY</fullName>
    </submittedName>
</protein>
<evidence type="ECO:0000256" key="7">
    <source>
        <dbReference type="ARBA" id="ARBA00023136"/>
    </source>
</evidence>
<evidence type="ECO:0000313" key="10">
    <source>
        <dbReference type="EMBL" id="MBA5204580.1"/>
    </source>
</evidence>
<keyword evidence="6 8" id="KW-1133">Transmembrane helix</keyword>